<comment type="caution">
    <text evidence="1">The sequence shown here is derived from an EMBL/GenBank/DDBJ whole genome shotgun (WGS) entry which is preliminary data.</text>
</comment>
<evidence type="ECO:0000313" key="2">
    <source>
        <dbReference type="Proteomes" id="UP001451303"/>
    </source>
</evidence>
<reference evidence="1 2" key="1">
    <citation type="submission" date="2023-09" db="EMBL/GenBank/DDBJ databases">
        <title>Multi-omics analysis of a traditional fermented food reveals byproduct-associated fungal strains for waste-to-food upcycling.</title>
        <authorList>
            <consortium name="Lawrence Berkeley National Laboratory"/>
            <person name="Rekdal V.M."/>
            <person name="Villalobos-Escobedo J.M."/>
            <person name="Rodriguez-Valeron N."/>
            <person name="Garcia M.O."/>
            <person name="Vasquez D.P."/>
            <person name="Damayanti I."/>
            <person name="Sorensen P.M."/>
            <person name="Baidoo E.E."/>
            <person name="De Carvalho A.C."/>
            <person name="Riley R."/>
            <person name="Lipzen A."/>
            <person name="He G."/>
            <person name="Yan M."/>
            <person name="Haridas S."/>
            <person name="Daum C."/>
            <person name="Yoshinaga Y."/>
            <person name="Ng V."/>
            <person name="Grigoriev I.V."/>
            <person name="Munk R."/>
            <person name="Nuraida L."/>
            <person name="Wijaya C.H."/>
            <person name="Morales P.-C."/>
            <person name="Keasling J.D."/>
        </authorList>
    </citation>
    <scope>NUCLEOTIDE SEQUENCE [LARGE SCALE GENOMIC DNA]</scope>
    <source>
        <strain evidence="1 2">FGSC 2613</strain>
    </source>
</reference>
<dbReference type="Proteomes" id="UP001451303">
    <property type="component" value="Unassembled WGS sequence"/>
</dbReference>
<protein>
    <submittedName>
        <fullName evidence="1">Uncharacterized protein</fullName>
    </submittedName>
</protein>
<gene>
    <name evidence="1" type="ORF">QR685DRAFT_548070</name>
</gene>
<keyword evidence="2" id="KW-1185">Reference proteome</keyword>
<evidence type="ECO:0000313" key="1">
    <source>
        <dbReference type="EMBL" id="KAL0466006.1"/>
    </source>
</evidence>
<dbReference type="EMBL" id="JAVLET010000014">
    <property type="protein sequence ID" value="KAL0466006.1"/>
    <property type="molecule type" value="Genomic_DNA"/>
</dbReference>
<accession>A0ABR3CZZ6</accession>
<name>A0ABR3CZZ6_NEUIN</name>
<sequence>MYFLLHILPQLVLASHVYSAALGNQTGTSLDINDTGADTAELLHVGADTKVPEISPRNRLEEPRMDAEGPDISTGLARNPKDTEVTAIVDLDELGLLNGVDTSTELALAFHLKHAVTEPDGRAIHSKRSIPLSVSELGALVSRVSMEGNEVLGVISGAP</sequence>
<organism evidence="1 2">
    <name type="scientific">Neurospora intermedia</name>
    <dbReference type="NCBI Taxonomy" id="5142"/>
    <lineage>
        <taxon>Eukaryota</taxon>
        <taxon>Fungi</taxon>
        <taxon>Dikarya</taxon>
        <taxon>Ascomycota</taxon>
        <taxon>Pezizomycotina</taxon>
        <taxon>Sordariomycetes</taxon>
        <taxon>Sordariomycetidae</taxon>
        <taxon>Sordariales</taxon>
        <taxon>Sordariaceae</taxon>
        <taxon>Neurospora</taxon>
    </lineage>
</organism>
<proteinExistence type="predicted"/>